<keyword evidence="2" id="KW-1185">Reference proteome</keyword>
<evidence type="ECO:0000313" key="2">
    <source>
        <dbReference type="Proteomes" id="UP001172102"/>
    </source>
</evidence>
<protein>
    <submittedName>
        <fullName evidence="1">Uncharacterized protein</fullName>
    </submittedName>
</protein>
<reference evidence="1" key="1">
    <citation type="submission" date="2023-06" db="EMBL/GenBank/DDBJ databases">
        <title>Genome-scale phylogeny and comparative genomics of the fungal order Sordariales.</title>
        <authorList>
            <consortium name="Lawrence Berkeley National Laboratory"/>
            <person name="Hensen N."/>
            <person name="Bonometti L."/>
            <person name="Westerberg I."/>
            <person name="Brannstrom I.O."/>
            <person name="Guillou S."/>
            <person name="Cros-Aarteil S."/>
            <person name="Calhoun S."/>
            <person name="Haridas S."/>
            <person name="Kuo A."/>
            <person name="Mondo S."/>
            <person name="Pangilinan J."/>
            <person name="Riley R."/>
            <person name="Labutti K."/>
            <person name="Andreopoulos B."/>
            <person name="Lipzen A."/>
            <person name="Chen C."/>
            <person name="Yanf M."/>
            <person name="Daum C."/>
            <person name="Ng V."/>
            <person name="Clum A."/>
            <person name="Steindorff A."/>
            <person name="Ohm R."/>
            <person name="Martin F."/>
            <person name="Silar P."/>
            <person name="Natvig D."/>
            <person name="Lalanne C."/>
            <person name="Gautier V."/>
            <person name="Ament-Velasquez S.L."/>
            <person name="Kruys A."/>
            <person name="Hutchinson M.I."/>
            <person name="Powell A.J."/>
            <person name="Barry K."/>
            <person name="Miller A.N."/>
            <person name="Grigoriev I.V."/>
            <person name="Debuchy R."/>
            <person name="Gladieux P."/>
            <person name="Thoren M.H."/>
            <person name="Johannesson H."/>
        </authorList>
    </citation>
    <scope>NUCLEOTIDE SEQUENCE</scope>
    <source>
        <strain evidence="1">SMH4607-1</strain>
    </source>
</reference>
<organism evidence="1 2">
    <name type="scientific">Lasiosphaeris hirsuta</name>
    <dbReference type="NCBI Taxonomy" id="260670"/>
    <lineage>
        <taxon>Eukaryota</taxon>
        <taxon>Fungi</taxon>
        <taxon>Dikarya</taxon>
        <taxon>Ascomycota</taxon>
        <taxon>Pezizomycotina</taxon>
        <taxon>Sordariomycetes</taxon>
        <taxon>Sordariomycetidae</taxon>
        <taxon>Sordariales</taxon>
        <taxon>Lasiosphaeriaceae</taxon>
        <taxon>Lasiosphaeris</taxon>
    </lineage>
</organism>
<evidence type="ECO:0000313" key="1">
    <source>
        <dbReference type="EMBL" id="KAK0714691.1"/>
    </source>
</evidence>
<proteinExistence type="predicted"/>
<comment type="caution">
    <text evidence="1">The sequence shown here is derived from an EMBL/GenBank/DDBJ whole genome shotgun (WGS) entry which is preliminary data.</text>
</comment>
<dbReference type="AlphaFoldDB" id="A0AA40AF42"/>
<dbReference type="Proteomes" id="UP001172102">
    <property type="component" value="Unassembled WGS sequence"/>
</dbReference>
<dbReference type="EMBL" id="JAUKUA010000004">
    <property type="protein sequence ID" value="KAK0714691.1"/>
    <property type="molecule type" value="Genomic_DNA"/>
</dbReference>
<sequence>MNSSSSTKPFSTSARVHPSYLPFMSSPSRGKGLKWVPPIAALVVAGYGVASYREAQVEKHLATEQAELERRRKTVALADAYGGGNSLEDLEHAMRVYEAQQGNE</sequence>
<accession>A0AA40AF42</accession>
<name>A0AA40AF42_9PEZI</name>
<gene>
    <name evidence="1" type="ORF">B0H67DRAFT_644529</name>
</gene>